<reference evidence="1" key="1">
    <citation type="submission" date="2014-05" db="EMBL/GenBank/DDBJ databases">
        <authorList>
            <person name="Chronopoulou M."/>
        </authorList>
    </citation>
    <scope>NUCLEOTIDE SEQUENCE</scope>
    <source>
        <tissue evidence="1">Whole organism</tissue>
    </source>
</reference>
<proteinExistence type="predicted"/>
<accession>A0A0K2VA35</accession>
<dbReference type="EMBL" id="HACA01029671">
    <property type="protein sequence ID" value="CDW47032.1"/>
    <property type="molecule type" value="Transcribed_RNA"/>
</dbReference>
<evidence type="ECO:0000313" key="1">
    <source>
        <dbReference type="EMBL" id="CDW47032.1"/>
    </source>
</evidence>
<sequence length="34" mass="3845">MTSVPKSSINLMMVPREGICLPVYFSINFLKVDN</sequence>
<name>A0A0K2VA35_LEPSM</name>
<organism evidence="1">
    <name type="scientific">Lepeophtheirus salmonis</name>
    <name type="common">Salmon louse</name>
    <name type="synonym">Caligus salmonis</name>
    <dbReference type="NCBI Taxonomy" id="72036"/>
    <lineage>
        <taxon>Eukaryota</taxon>
        <taxon>Metazoa</taxon>
        <taxon>Ecdysozoa</taxon>
        <taxon>Arthropoda</taxon>
        <taxon>Crustacea</taxon>
        <taxon>Multicrustacea</taxon>
        <taxon>Hexanauplia</taxon>
        <taxon>Copepoda</taxon>
        <taxon>Siphonostomatoida</taxon>
        <taxon>Caligidae</taxon>
        <taxon>Lepeophtheirus</taxon>
    </lineage>
</organism>
<dbReference type="AlphaFoldDB" id="A0A0K2VA35"/>
<protein>
    <submittedName>
        <fullName evidence="1">Uncharacterized protein</fullName>
    </submittedName>
</protein>